<dbReference type="EMBL" id="ARXV01000003">
    <property type="protein sequence ID" value="KGD65798.1"/>
    <property type="molecule type" value="Genomic_DNA"/>
</dbReference>
<gene>
    <name evidence="3" type="ORF">Y5S_01022</name>
</gene>
<dbReference type="AlphaFoldDB" id="A0A095TTS5"/>
<feature type="coiled-coil region" evidence="1">
    <location>
        <begin position="241"/>
        <end position="268"/>
    </location>
</feature>
<dbReference type="InterPro" id="IPR007139">
    <property type="entry name" value="DUF349"/>
</dbReference>
<evidence type="ECO:0008006" key="5">
    <source>
        <dbReference type="Google" id="ProtNLM"/>
    </source>
</evidence>
<evidence type="ECO:0000313" key="3">
    <source>
        <dbReference type="EMBL" id="KGD65798.1"/>
    </source>
</evidence>
<sequence length="857" mass="96896">MFGRLLKPRWQHTNPDIRLKAIEKMSAASDAEILAKLARGDSSTLVRAAATACLADFGLLDEIFNQDGAPSVREAASMRIMSLLAGTTPDAPPHDTRLRLVRLTENPEVLAHIATHSPDEACQLAAIERMSGNPALLPLAIDGPSEPVRVAAAQQISSLPDLKRLTREGRDKRVVRIARDAAKALQEQQQRQEAASARVIQLADRFEQHARRRVDALYGPRLEQLEQQWQESAASATPDLANRVNLALNRCRTQLKELQEEHRRKELAETAKMERNAACRSLYQLLGEATEDTWDSQLGEMRSALATQQRRWNGASEQSLPSQDESVAFENLCAAFNSMLSLADRVGEHRDDPKALKELASQWPAEYARPSLLSKLLETPAEPKPSEHSAPASSKSNPHRGLLIALKRELGKGNLRHANRLWHKAEALLAEGNAPQLARELEKLKARREELKDWHRFAAEPKKQELCAQMDQLASSTLDPQQLASAIQALHEEWRSLMSSDQDEDQALWDRFKAATDLAYEPCKAHFAEQDAQRKANLEKRIELCAQLDGFIAAQDWNHVDWEGLWQIRQQAPRDWQRYQPVRFTDNRDVQKRFSAALTALDEQIDVHSEQAASQRTALITQVEQINLEVEDLRDAIAEAQKIQKQWRNTAWLPPSQHRPLQKRFRKAVDQVFKARDKQKEAFKADQNQRQERVKGEIESLEQALQAPFSSDNANTLRECLHNLEDAVDGRLAPALNRQVQQLRRRAQERLAKLKDWQQWHRLQEQVSALDSVQEVDESQLSMAVAFEALAGVPSPEPERQRRLAWQLEALPSAMKQQGFSVLEEMTKMLAAHSSGIRDAERQRLLAALAVLEPGNA</sequence>
<proteinExistence type="predicted"/>
<accession>A0A095TTS5</accession>
<dbReference type="RefSeq" id="WP_035231013.1">
    <property type="nucleotide sequence ID" value="NZ_ARXV01000003.1"/>
</dbReference>
<dbReference type="Pfam" id="PF03993">
    <property type="entry name" value="DUF349"/>
    <property type="match status" value="2"/>
</dbReference>
<name>A0A095TTS5_9GAMM</name>
<feature type="coiled-coil region" evidence="1">
    <location>
        <begin position="616"/>
        <end position="650"/>
    </location>
</feature>
<dbReference type="OrthoDB" id="5523335at2"/>
<protein>
    <recommendedName>
        <fullName evidence="5">DUF349 domain-containing protein</fullName>
    </recommendedName>
</protein>
<keyword evidence="4" id="KW-1185">Reference proteome</keyword>
<feature type="coiled-coil region" evidence="1">
    <location>
        <begin position="175"/>
        <end position="205"/>
    </location>
</feature>
<feature type="region of interest" description="Disordered" evidence="2">
    <location>
        <begin position="379"/>
        <end position="399"/>
    </location>
</feature>
<evidence type="ECO:0000256" key="2">
    <source>
        <dbReference type="SAM" id="MobiDB-lite"/>
    </source>
</evidence>
<organism evidence="3 4">
    <name type="scientific">Alcanivorax nanhaiticus</name>
    <dbReference type="NCBI Taxonomy" id="1177154"/>
    <lineage>
        <taxon>Bacteria</taxon>
        <taxon>Pseudomonadati</taxon>
        <taxon>Pseudomonadota</taxon>
        <taxon>Gammaproteobacteria</taxon>
        <taxon>Oceanospirillales</taxon>
        <taxon>Alcanivoracaceae</taxon>
        <taxon>Alcanivorax</taxon>
    </lineage>
</organism>
<dbReference type="Proteomes" id="UP000029444">
    <property type="component" value="Unassembled WGS sequence"/>
</dbReference>
<evidence type="ECO:0000313" key="4">
    <source>
        <dbReference type="Proteomes" id="UP000029444"/>
    </source>
</evidence>
<reference evidence="3 4" key="1">
    <citation type="submission" date="2012-09" db="EMBL/GenBank/DDBJ databases">
        <title>Genome Sequence of alkane-degrading Bacterium Alcanivorax sp. 19-m-6.</title>
        <authorList>
            <person name="Lai Q."/>
            <person name="Shao Z."/>
        </authorList>
    </citation>
    <scope>NUCLEOTIDE SEQUENCE [LARGE SCALE GENOMIC DNA]</scope>
    <source>
        <strain evidence="3 4">19-m-6</strain>
    </source>
</reference>
<dbReference type="PATRIC" id="fig|1177154.3.peg.1036"/>
<dbReference type="STRING" id="1177154.Y5S_01022"/>
<keyword evidence="1" id="KW-0175">Coiled coil</keyword>
<comment type="caution">
    <text evidence="3">The sequence shown here is derived from an EMBL/GenBank/DDBJ whole genome shotgun (WGS) entry which is preliminary data.</text>
</comment>
<evidence type="ECO:0000256" key="1">
    <source>
        <dbReference type="SAM" id="Coils"/>
    </source>
</evidence>
<dbReference type="eggNOG" id="COG1196">
    <property type="taxonomic scope" value="Bacteria"/>
</dbReference>